<dbReference type="Pfam" id="PF20703">
    <property type="entry name" value="nSTAND1"/>
    <property type="match status" value="1"/>
</dbReference>
<dbReference type="InterPro" id="IPR037215">
    <property type="entry name" value="GUN4-like_sf"/>
</dbReference>
<accession>B7KMG1</accession>
<evidence type="ECO:0000259" key="2">
    <source>
        <dbReference type="Pfam" id="PF20703"/>
    </source>
</evidence>
<dbReference type="RefSeq" id="WP_012599490.1">
    <property type="nucleotide sequence ID" value="NC_011737.1"/>
</dbReference>
<sequence length="1073" mass="123667">MTIMPNNFSQQFILKLEGDFKNGFNATLEIGEQNQPPLIETLAELPSHTQLWELYQNWQNNYSNAGRVTILSSNAERESSQNCLIQAKALKQELNQWFKSTSFFPIREKWLQYVTTSKITRILLRLRSSSEEKLINLRRIPWHLWELIENYNLELILSNSTSETDKKNKFPTEKGKVRILAILGNSQGIDIEKDLSQIRQLPRAEIEELIEPQRHQISDRLWEQPWDILFFAGHSHTENDSGKLFINATDYLSLEDLNYGLRKAIDQGLQLAIFNSCDGLGLAHQLEALQIPHVIVMREPVPDIVAQEFLKYFLNAFAGGQSLSLAVREARQRLQGLEDNFPCASWLPVLCQHINTITPQWEDLGYRPTTKIPYRGLSAFRTEDAAFFKGRETFTHQLLTAIETNSLITIIGPSGSGKSSVVLAGLIPQLPSSWQIITLRPSDRPCYNLALALIDRLNPHFTNPTERLRQIRQLATDLRQEKEALRDVIEALIAPVANTRMLLMVDQAEELYSVCRNEQERQSFWERLLEAVAINNNYQPYFVIVLTLRADFYESILGDPTCSHRLLDSLYPLRPMTPDELASAIIEPAALFGVTLEEGLTQRILKDIGTEPGQLPLLEFALTQLWQKQEDTRLKNGIYDDIGGVQGALAQYAETVYHRLNEEEKKRIRRIFIQLVNPGEKKRDTRRLATRQEVGEENWELITQLANARLWITDSQLVLNDKNELKETETVEIVHEALLTGWFRLENWLAQDREFRLWQERLRSHIRQWHSNYQDNSALLRGNLLKEAEGWLEQKPVEFSLEERIFIQKSQQERSQQRRNRLMGFVASFAIIAAGSALIYQLQQKWSLQLVRNVASGTESPTRELSKILGKFQRETDKIRLSGSFDRAIEDYAYLMTASQKLLQEIPDLPDSASIKEISQAAENSLAQTIQEHRLPQLESELKQGNFGEFNGNDWSRFEEVATGALKITYAILMSRQGANADQDRNGYLTPGEEMRLPCKTLKDIEELWKKFTNNRCGFRGKDDNYDAPNCQELAQYTLTVKLSFTPYRYLLEERLQQCQILPIESESSTREP</sequence>
<protein>
    <submittedName>
        <fullName evidence="3">Uncharacterized protein</fullName>
    </submittedName>
</protein>
<dbReference type="AlphaFoldDB" id="B7KMG1"/>
<reference evidence="4" key="1">
    <citation type="journal article" date="2011" name="MBio">
        <title>Novel metabolic attributes of the genus Cyanothece, comprising a group of unicellular nitrogen-fixing Cyanobacteria.</title>
        <authorList>
            <person name="Bandyopadhyay A."/>
            <person name="Elvitigala T."/>
            <person name="Welsh E."/>
            <person name="Stockel J."/>
            <person name="Liberton M."/>
            <person name="Min H."/>
            <person name="Sherman L.A."/>
            <person name="Pakrasi H.B."/>
        </authorList>
    </citation>
    <scope>NUCLEOTIDE SEQUENCE [LARGE SCALE GENOMIC DNA]</scope>
    <source>
        <strain evidence="4">PCC 7424</strain>
        <plasmid evidence="4">pP742402</plasmid>
    </source>
</reference>
<dbReference type="Pfam" id="PF12770">
    <property type="entry name" value="CHAT"/>
    <property type="match status" value="1"/>
</dbReference>
<evidence type="ECO:0000313" key="4">
    <source>
        <dbReference type="Proteomes" id="UP000002384"/>
    </source>
</evidence>
<feature type="domain" description="Novel STAND NTPase 1" evidence="2">
    <location>
        <begin position="373"/>
        <end position="776"/>
    </location>
</feature>
<evidence type="ECO:0000313" key="3">
    <source>
        <dbReference type="EMBL" id="ACK73983.1"/>
    </source>
</evidence>
<organism evidence="3 4">
    <name type="scientific">Gloeothece citriformis (strain PCC 7424)</name>
    <name type="common">Cyanothece sp. (strain PCC 7424)</name>
    <dbReference type="NCBI Taxonomy" id="65393"/>
    <lineage>
        <taxon>Bacteria</taxon>
        <taxon>Bacillati</taxon>
        <taxon>Cyanobacteriota</taxon>
        <taxon>Cyanophyceae</taxon>
        <taxon>Oscillatoriophycideae</taxon>
        <taxon>Chroococcales</taxon>
        <taxon>Aphanothecaceae</taxon>
        <taxon>Gloeothece</taxon>
        <taxon>Gloeothece citriformis</taxon>
    </lineage>
</organism>
<evidence type="ECO:0000259" key="1">
    <source>
        <dbReference type="Pfam" id="PF12770"/>
    </source>
</evidence>
<dbReference type="Proteomes" id="UP000002384">
    <property type="component" value="Plasmid pP742402"/>
</dbReference>
<dbReference type="KEGG" id="cyc:PCC7424_5405"/>
<keyword evidence="4" id="KW-1185">Reference proteome</keyword>
<dbReference type="SUPFAM" id="SSF52540">
    <property type="entry name" value="P-loop containing nucleoside triphosphate hydrolases"/>
    <property type="match status" value="1"/>
</dbReference>
<dbReference type="Gene3D" id="3.40.50.300">
    <property type="entry name" value="P-loop containing nucleotide triphosphate hydrolases"/>
    <property type="match status" value="1"/>
</dbReference>
<proteinExistence type="predicted"/>
<geneLocation type="plasmid" evidence="3 4">
    <name>pP742402</name>
</geneLocation>
<name>B7KMG1_GLOC7</name>
<dbReference type="EMBL" id="CP001293">
    <property type="protein sequence ID" value="ACK73983.1"/>
    <property type="molecule type" value="Genomic_DNA"/>
</dbReference>
<dbReference type="SUPFAM" id="SSF140869">
    <property type="entry name" value="GUN4-like"/>
    <property type="match status" value="1"/>
</dbReference>
<dbReference type="InterPro" id="IPR027417">
    <property type="entry name" value="P-loop_NTPase"/>
</dbReference>
<dbReference type="HOGENOM" id="CLU_283412_0_0_3"/>
<dbReference type="InterPro" id="IPR024983">
    <property type="entry name" value="CHAT_dom"/>
</dbReference>
<dbReference type="InterPro" id="IPR049052">
    <property type="entry name" value="nSTAND1"/>
</dbReference>
<feature type="domain" description="CHAT" evidence="1">
    <location>
        <begin position="134"/>
        <end position="338"/>
    </location>
</feature>
<keyword evidence="3" id="KW-0614">Plasmid</keyword>
<gene>
    <name evidence="3" type="ordered locus">PCC7424_5405</name>
</gene>